<dbReference type="EMBL" id="CP150096">
    <property type="protein sequence ID" value="WZN45075.1"/>
    <property type="molecule type" value="Genomic_DNA"/>
</dbReference>
<evidence type="ECO:0000313" key="1">
    <source>
        <dbReference type="EMBL" id="WZN45075.1"/>
    </source>
</evidence>
<evidence type="ECO:0000313" key="2">
    <source>
        <dbReference type="Proteomes" id="UP001449657"/>
    </source>
</evidence>
<reference evidence="1 2" key="1">
    <citation type="submission" date="2024-03" db="EMBL/GenBank/DDBJ databases">
        <title>Chitinophaga caseinilytica sp. nov., a casein hydrolysing bacterium isolated from forest soil.</title>
        <authorList>
            <person name="Lee D.S."/>
            <person name="Han D.M."/>
            <person name="Baek J.H."/>
            <person name="Choi D.G."/>
            <person name="Jeon J.H."/>
            <person name="Jeon C.O."/>
        </authorList>
    </citation>
    <scope>NUCLEOTIDE SEQUENCE [LARGE SCALE GENOMIC DNA]</scope>
    <source>
        <strain evidence="1 2">KACC 19118</strain>
    </source>
</reference>
<dbReference type="RefSeq" id="WP_341839830.1">
    <property type="nucleotide sequence ID" value="NZ_CP149792.1"/>
</dbReference>
<organism evidence="1 2">
    <name type="scientific">Chitinophaga caseinilytica</name>
    <dbReference type="NCBI Taxonomy" id="2267521"/>
    <lineage>
        <taxon>Bacteria</taxon>
        <taxon>Pseudomonadati</taxon>
        <taxon>Bacteroidota</taxon>
        <taxon>Chitinophagia</taxon>
        <taxon>Chitinophagales</taxon>
        <taxon>Chitinophagaceae</taxon>
        <taxon>Chitinophaga</taxon>
    </lineage>
</organism>
<gene>
    <name evidence="1" type="ORF">WJU22_19445</name>
</gene>
<accession>A0ABZ2YYG6</accession>
<dbReference type="Proteomes" id="UP001449657">
    <property type="component" value="Chromosome"/>
</dbReference>
<sequence length="214" mass="23505">MSTFKSILIPAVTLAAGLAAGYWWAQSKNSGGITGIPVPDSSRYVCNSSTKVPDEDLLTVDTAFNMIARYGKKLPPDSTHTRSIWFSTERIHSLLCILQRDKLSGVRFYFAEYAEDYPVAHEPGAIGHNPVKPYWGHTTMVLVTTREQGRLHLDHIKVKLGGNGAPEEGAIFTGTPPDDPENNGELCPPPKNCFSKGAYFLAPNVDSTKKHIYN</sequence>
<proteinExistence type="predicted"/>
<keyword evidence="2" id="KW-1185">Reference proteome</keyword>
<name>A0ABZ2YYG6_9BACT</name>
<protein>
    <submittedName>
        <fullName evidence="1">Uncharacterized protein</fullName>
    </submittedName>
</protein>